<sequence>MIKKVAGITVLALGALLAGCVGGTGGGNSSEDGGEEGTISFIHWRGEDKAVFDELISKFEDENPDISVEMTIYPSEQYQSTAQTLLRDGSTGDVFTSFPGSQFDIINRAGLFEDLSDEGFLEKYNDELISVGQLDGQQLAVPLQLVFNQPVYNVGLFEELGLKPAANWEDFLSLCQDLQDAGYIPIAFPGSDIGPGQLMNSMVMNNAPNEDVFDQLMAGETSLTDDWWIDTLSQFQELDERGFLNQDSLGTNHSGAISLMANEQAAMLGSGSFAMASIKEMNPDLELGLLAPITTTEEEAEWEGIHTTTFMLAVNANSTKKGAAKKFVEFLSDVENAGTYANETGQHVTVEGVEYDSEELKSTIDWTERNTRFQPRFLITNADVEKAVLASIQAVLGGDSPEQAAENAQQIVDQHID</sequence>
<feature type="chain" id="PRO_5015504435" evidence="1">
    <location>
        <begin position="24"/>
        <end position="417"/>
    </location>
</feature>
<dbReference type="AlphaFoldDB" id="A0A2S5GBV0"/>
<dbReference type="EMBL" id="PREZ01000004">
    <property type="protein sequence ID" value="PPA70373.1"/>
    <property type="molecule type" value="Genomic_DNA"/>
</dbReference>
<evidence type="ECO:0000313" key="2">
    <source>
        <dbReference type="EMBL" id="PPA70373.1"/>
    </source>
</evidence>
<dbReference type="PROSITE" id="PS51257">
    <property type="entry name" value="PROKAR_LIPOPROTEIN"/>
    <property type="match status" value="1"/>
</dbReference>
<evidence type="ECO:0000256" key="1">
    <source>
        <dbReference type="SAM" id="SignalP"/>
    </source>
</evidence>
<accession>A0A2S5GBV0</accession>
<dbReference type="Pfam" id="PF01547">
    <property type="entry name" value="SBP_bac_1"/>
    <property type="match status" value="1"/>
</dbReference>
<proteinExistence type="predicted"/>
<reference evidence="2 3" key="1">
    <citation type="submission" date="2018-02" db="EMBL/GenBank/DDBJ databases">
        <title>Jeotgalibacillus proteolyticum sp. nov. a protease producing bacterium isolated from ocean sediments of Laizhou Bay.</title>
        <authorList>
            <person name="Li Y."/>
        </authorList>
    </citation>
    <scope>NUCLEOTIDE SEQUENCE [LARGE SCALE GENOMIC DNA]</scope>
    <source>
        <strain evidence="2 3">22-7</strain>
    </source>
</reference>
<dbReference type="OrthoDB" id="9798191at2"/>
<dbReference type="PANTHER" id="PTHR43649">
    <property type="entry name" value="ARABINOSE-BINDING PROTEIN-RELATED"/>
    <property type="match status" value="1"/>
</dbReference>
<name>A0A2S5GBV0_9BACL</name>
<comment type="caution">
    <text evidence="2">The sequence shown here is derived from an EMBL/GenBank/DDBJ whole genome shotgun (WGS) entry which is preliminary data.</text>
</comment>
<feature type="signal peptide" evidence="1">
    <location>
        <begin position="1"/>
        <end position="23"/>
    </location>
</feature>
<dbReference type="RefSeq" id="WP_104058323.1">
    <property type="nucleotide sequence ID" value="NZ_PREZ01000004.1"/>
</dbReference>
<organism evidence="2 3">
    <name type="scientific">Jeotgalibacillus proteolyticus</name>
    <dbReference type="NCBI Taxonomy" id="2082395"/>
    <lineage>
        <taxon>Bacteria</taxon>
        <taxon>Bacillati</taxon>
        <taxon>Bacillota</taxon>
        <taxon>Bacilli</taxon>
        <taxon>Bacillales</taxon>
        <taxon>Caryophanaceae</taxon>
        <taxon>Jeotgalibacillus</taxon>
    </lineage>
</organism>
<keyword evidence="3" id="KW-1185">Reference proteome</keyword>
<dbReference type="Proteomes" id="UP000239047">
    <property type="component" value="Unassembled WGS sequence"/>
</dbReference>
<gene>
    <name evidence="2" type="ORF">C4B60_12405</name>
</gene>
<dbReference type="SUPFAM" id="SSF53850">
    <property type="entry name" value="Periplasmic binding protein-like II"/>
    <property type="match status" value="1"/>
</dbReference>
<dbReference type="Gene3D" id="3.40.190.10">
    <property type="entry name" value="Periplasmic binding protein-like II"/>
    <property type="match status" value="2"/>
</dbReference>
<keyword evidence="1" id="KW-0732">Signal</keyword>
<dbReference type="InterPro" id="IPR006059">
    <property type="entry name" value="SBP"/>
</dbReference>
<dbReference type="InterPro" id="IPR050490">
    <property type="entry name" value="Bact_solute-bd_prot1"/>
</dbReference>
<protein>
    <submittedName>
        <fullName evidence="2">ABC transporter substrate-binding protein</fullName>
    </submittedName>
</protein>
<evidence type="ECO:0000313" key="3">
    <source>
        <dbReference type="Proteomes" id="UP000239047"/>
    </source>
</evidence>